<feature type="transmembrane region" description="Helical" evidence="8">
    <location>
        <begin position="532"/>
        <end position="555"/>
    </location>
</feature>
<evidence type="ECO:0000313" key="10">
    <source>
        <dbReference type="Proteomes" id="UP000219636"/>
    </source>
</evidence>
<dbReference type="EMBL" id="OBMQ01000002">
    <property type="protein sequence ID" value="SOB99061.1"/>
    <property type="molecule type" value="Genomic_DNA"/>
</dbReference>
<keyword evidence="10" id="KW-1185">Reference proteome</keyword>
<dbReference type="GO" id="GO:0015295">
    <property type="term" value="F:solute:proton symporter activity"/>
    <property type="evidence" value="ECO:0007669"/>
    <property type="project" value="TreeGrafter"/>
</dbReference>
<comment type="similarity">
    <text evidence="2 8">Belongs to the lactate permease family.</text>
</comment>
<name>A0A285RX09_9BACL</name>
<evidence type="ECO:0000313" key="9">
    <source>
        <dbReference type="EMBL" id="SOB99061.1"/>
    </source>
</evidence>
<dbReference type="AlphaFoldDB" id="A0A285RX09"/>
<keyword evidence="4 8" id="KW-1003">Cell membrane</keyword>
<feature type="transmembrane region" description="Helical" evidence="8">
    <location>
        <begin position="252"/>
        <end position="269"/>
    </location>
</feature>
<dbReference type="Pfam" id="PF02652">
    <property type="entry name" value="Lactate_perm"/>
    <property type="match status" value="1"/>
</dbReference>
<dbReference type="NCBIfam" id="TIGR00795">
    <property type="entry name" value="lctP"/>
    <property type="match status" value="1"/>
</dbReference>
<evidence type="ECO:0000256" key="8">
    <source>
        <dbReference type="RuleBase" id="RU365092"/>
    </source>
</evidence>
<evidence type="ECO:0000256" key="3">
    <source>
        <dbReference type="ARBA" id="ARBA00022448"/>
    </source>
</evidence>
<comment type="subcellular location">
    <subcellularLocation>
        <location evidence="1 8">Cell membrane</location>
        <topology evidence="1 8">Multi-pass membrane protein</topology>
    </subcellularLocation>
</comment>
<comment type="function">
    <text evidence="8">Uptake of L-lactate across the membrane. Can also transport D-lactate and glycolate.</text>
</comment>
<feature type="transmembrane region" description="Helical" evidence="8">
    <location>
        <begin position="40"/>
        <end position="67"/>
    </location>
</feature>
<dbReference type="GO" id="GO:0005886">
    <property type="term" value="C:plasma membrane"/>
    <property type="evidence" value="ECO:0007669"/>
    <property type="project" value="UniProtKB-SubCell"/>
</dbReference>
<feature type="transmembrane region" description="Helical" evidence="8">
    <location>
        <begin position="373"/>
        <end position="392"/>
    </location>
</feature>
<evidence type="ECO:0000256" key="7">
    <source>
        <dbReference type="ARBA" id="ARBA00023136"/>
    </source>
</evidence>
<gene>
    <name evidence="9" type="ORF">SAMN05880501_102144</name>
</gene>
<feature type="transmembrane region" description="Helical" evidence="8">
    <location>
        <begin position="446"/>
        <end position="464"/>
    </location>
</feature>
<feature type="transmembrane region" description="Helical" evidence="8">
    <location>
        <begin position="223"/>
        <end position="240"/>
    </location>
</feature>
<evidence type="ECO:0000256" key="6">
    <source>
        <dbReference type="ARBA" id="ARBA00022989"/>
    </source>
</evidence>
<keyword evidence="7 8" id="KW-0472">Membrane</keyword>
<dbReference type="GO" id="GO:0015129">
    <property type="term" value="F:lactate transmembrane transporter activity"/>
    <property type="evidence" value="ECO:0007669"/>
    <property type="project" value="UniProtKB-UniRule"/>
</dbReference>
<evidence type="ECO:0000256" key="4">
    <source>
        <dbReference type="ARBA" id="ARBA00022475"/>
    </source>
</evidence>
<feature type="transmembrane region" description="Helical" evidence="8">
    <location>
        <begin position="412"/>
        <end position="439"/>
    </location>
</feature>
<dbReference type="InterPro" id="IPR003804">
    <property type="entry name" value="Lactate_perm"/>
</dbReference>
<feature type="transmembrane region" description="Helical" evidence="8">
    <location>
        <begin position="199"/>
        <end position="217"/>
    </location>
</feature>
<evidence type="ECO:0000256" key="1">
    <source>
        <dbReference type="ARBA" id="ARBA00004651"/>
    </source>
</evidence>
<protein>
    <recommendedName>
        <fullName evidence="8">L-lactate permease</fullName>
    </recommendedName>
</protein>
<feature type="transmembrane region" description="Helical" evidence="8">
    <location>
        <begin position="155"/>
        <end position="179"/>
    </location>
</feature>
<proteinExistence type="inferred from homology"/>
<feature type="transmembrane region" description="Helical" evidence="8">
    <location>
        <begin position="296"/>
        <end position="315"/>
    </location>
</feature>
<feature type="transmembrane region" description="Helical" evidence="8">
    <location>
        <begin position="14"/>
        <end position="33"/>
    </location>
</feature>
<dbReference type="RefSeq" id="WP_097072504.1">
    <property type="nucleotide sequence ID" value="NZ_OBMQ01000002.1"/>
</dbReference>
<reference evidence="10" key="1">
    <citation type="submission" date="2017-08" db="EMBL/GenBank/DDBJ databases">
        <authorList>
            <person name="Varghese N."/>
            <person name="Submissions S."/>
        </authorList>
    </citation>
    <scope>NUCLEOTIDE SEQUENCE [LARGE SCALE GENOMIC DNA]</scope>
    <source>
        <strain evidence="10">JC22</strain>
    </source>
</reference>
<dbReference type="PANTHER" id="PTHR30003">
    <property type="entry name" value="L-LACTATE PERMEASE"/>
    <property type="match status" value="1"/>
</dbReference>
<evidence type="ECO:0000256" key="2">
    <source>
        <dbReference type="ARBA" id="ARBA00010100"/>
    </source>
</evidence>
<dbReference type="Proteomes" id="UP000219636">
    <property type="component" value="Unassembled WGS sequence"/>
</dbReference>
<organism evidence="9 10">
    <name type="scientific">Ureibacillus xyleni</name>
    <dbReference type="NCBI Taxonomy" id="614648"/>
    <lineage>
        <taxon>Bacteria</taxon>
        <taxon>Bacillati</taxon>
        <taxon>Bacillota</taxon>
        <taxon>Bacilli</taxon>
        <taxon>Bacillales</taxon>
        <taxon>Caryophanaceae</taxon>
        <taxon>Ureibacillus</taxon>
    </lineage>
</organism>
<keyword evidence="5 8" id="KW-0812">Transmembrane</keyword>
<dbReference type="PANTHER" id="PTHR30003:SF0">
    <property type="entry name" value="GLYCOLATE PERMEASE GLCA-RELATED"/>
    <property type="match status" value="1"/>
</dbReference>
<keyword evidence="3 8" id="KW-0813">Transport</keyword>
<keyword evidence="6 8" id="KW-1133">Transmembrane helix</keyword>
<feature type="transmembrane region" description="Helical" evidence="8">
    <location>
        <begin position="73"/>
        <end position="95"/>
    </location>
</feature>
<sequence>MSFTQNFTAVANSLGWTALVATVPILYFFWALAIKKMKGYIAGFTTLVLAILVAIIAFKVPVITAVASASQGAVYGLIPIGWIIITSVFLYNLTVKTGHFEVIRSSVLSITADRRIQALLIAFSFGAFLEGAAGFGAPVAISAALLVGLGFKPLQAAGLCLIANTAPVAFGAIGVPVTVMEGITGIPAIEVSKMVGRQLPILAVFIPLVLVVIMVGFKKALEVLPAILVSGFSFAITQFLSSNYLGPELPDILSSLVSLIALTIFLRFWKPKTIYRFEDDVEISEVTKTHYSGGQILTAWSPFIILTFFISAWGIPTIKKALVGTYDGGNAILNFVNSIGSALTFYPEVPYLHNVVIDGATGKEIAAVYKFELLGAAGTAILFASIISKFVLKISWGNWVKAFFATLNEIKFPLLTICCVVGYAYVANTAGMMATLGLVLAKTGALFPFFSPILGWIGVVVTGSDTSSNVLFAKLQQVTAGSVGMDPILALAANTGGGVTGKMISPQTLAVAAAAVGLAGKESELLKFSFKYSLILLLAICVITFLQSTVLTWMIP</sequence>
<dbReference type="OrthoDB" id="9761056at2"/>
<feature type="transmembrane region" description="Helical" evidence="8">
    <location>
        <begin position="116"/>
        <end position="149"/>
    </location>
</feature>
<accession>A0A285RX09</accession>
<evidence type="ECO:0000256" key="5">
    <source>
        <dbReference type="ARBA" id="ARBA00022692"/>
    </source>
</evidence>
<feature type="transmembrane region" description="Helical" evidence="8">
    <location>
        <begin position="503"/>
        <end position="520"/>
    </location>
</feature>